<sequence>MMSRTDALRQALADVQDRWPELARRFDARSPRERWALIACGVALLWALADTLFLGRQLQQWQRQSAEQRSLAVQRQAADAEAQALAREIRQLAETQQQQIDAARQRAAAVQQSLLGGPNGLVSAQQMLPLLQQLLRQQACGAGSACAGRLRVRSVKSLSAAALAASPAASGAGGDLPGLWKQGVEIVLEGSFVDLASYVQGLEQLPQRLLPGGMSFVVERHPRAALTLRLYTLSLDKNWMEI</sequence>
<dbReference type="AlphaFoldDB" id="A0A940YFG2"/>
<keyword evidence="2" id="KW-0812">Transmembrane</keyword>
<name>A0A940YFG2_9BURK</name>
<comment type="caution">
    <text evidence="3">The sequence shown here is derived from an EMBL/GenBank/DDBJ whole genome shotgun (WGS) entry which is preliminary data.</text>
</comment>
<accession>A0A940YFG2</accession>
<evidence type="ECO:0008006" key="5">
    <source>
        <dbReference type="Google" id="ProtNLM"/>
    </source>
</evidence>
<keyword evidence="2" id="KW-0472">Membrane</keyword>
<dbReference type="Proteomes" id="UP000676246">
    <property type="component" value="Unassembled WGS sequence"/>
</dbReference>
<evidence type="ECO:0000256" key="1">
    <source>
        <dbReference type="SAM" id="Coils"/>
    </source>
</evidence>
<keyword evidence="2" id="KW-1133">Transmembrane helix</keyword>
<evidence type="ECO:0000313" key="4">
    <source>
        <dbReference type="Proteomes" id="UP000676246"/>
    </source>
</evidence>
<feature type="coiled-coil region" evidence="1">
    <location>
        <begin position="63"/>
        <end position="113"/>
    </location>
</feature>
<dbReference type="RefSeq" id="WP_210854487.1">
    <property type="nucleotide sequence ID" value="NZ_JAGQDD010000009.1"/>
</dbReference>
<reference evidence="3 4" key="1">
    <citation type="submission" date="2021-04" db="EMBL/GenBank/DDBJ databases">
        <title>The genome sequence of Ideonella sp. 3Y2.</title>
        <authorList>
            <person name="Liu Y."/>
        </authorList>
    </citation>
    <scope>NUCLEOTIDE SEQUENCE [LARGE SCALE GENOMIC DNA]</scope>
    <source>
        <strain evidence="3 4">3Y2</strain>
    </source>
</reference>
<gene>
    <name evidence="3" type="ORF">KAK03_13505</name>
</gene>
<evidence type="ECO:0000256" key="2">
    <source>
        <dbReference type="SAM" id="Phobius"/>
    </source>
</evidence>
<feature type="transmembrane region" description="Helical" evidence="2">
    <location>
        <begin position="35"/>
        <end position="55"/>
    </location>
</feature>
<keyword evidence="1" id="KW-0175">Coiled coil</keyword>
<keyword evidence="4" id="KW-1185">Reference proteome</keyword>
<evidence type="ECO:0000313" key="3">
    <source>
        <dbReference type="EMBL" id="MBQ0931505.1"/>
    </source>
</evidence>
<protein>
    <recommendedName>
        <fullName evidence="5">MSHA biogenesis protein MshJ</fullName>
    </recommendedName>
</protein>
<dbReference type="EMBL" id="JAGQDD010000009">
    <property type="protein sequence ID" value="MBQ0931505.1"/>
    <property type="molecule type" value="Genomic_DNA"/>
</dbReference>
<organism evidence="3 4">
    <name type="scientific">Ideonella alba</name>
    <dbReference type="NCBI Taxonomy" id="2824118"/>
    <lineage>
        <taxon>Bacteria</taxon>
        <taxon>Pseudomonadati</taxon>
        <taxon>Pseudomonadota</taxon>
        <taxon>Betaproteobacteria</taxon>
        <taxon>Burkholderiales</taxon>
        <taxon>Sphaerotilaceae</taxon>
        <taxon>Ideonella</taxon>
    </lineage>
</organism>
<proteinExistence type="predicted"/>